<protein>
    <submittedName>
        <fullName evidence="1">Uncharacterized protein</fullName>
    </submittedName>
</protein>
<organism evidence="1 2">
    <name type="scientific">Solanum commersonii</name>
    <name type="common">Commerson's wild potato</name>
    <name type="synonym">Commerson's nightshade</name>
    <dbReference type="NCBI Taxonomy" id="4109"/>
    <lineage>
        <taxon>Eukaryota</taxon>
        <taxon>Viridiplantae</taxon>
        <taxon>Streptophyta</taxon>
        <taxon>Embryophyta</taxon>
        <taxon>Tracheophyta</taxon>
        <taxon>Spermatophyta</taxon>
        <taxon>Magnoliopsida</taxon>
        <taxon>eudicotyledons</taxon>
        <taxon>Gunneridae</taxon>
        <taxon>Pentapetalae</taxon>
        <taxon>asterids</taxon>
        <taxon>lamiids</taxon>
        <taxon>Solanales</taxon>
        <taxon>Solanaceae</taxon>
        <taxon>Solanoideae</taxon>
        <taxon>Solaneae</taxon>
        <taxon>Solanum</taxon>
    </lineage>
</organism>
<dbReference type="AlphaFoldDB" id="A0A9J6A9C3"/>
<evidence type="ECO:0000313" key="2">
    <source>
        <dbReference type="Proteomes" id="UP000824120"/>
    </source>
</evidence>
<comment type="caution">
    <text evidence="1">The sequence shown here is derived from an EMBL/GenBank/DDBJ whole genome shotgun (WGS) entry which is preliminary data.</text>
</comment>
<gene>
    <name evidence="1" type="ORF">H5410_006242</name>
</gene>
<accession>A0A9J6A9C3</accession>
<reference evidence="1 2" key="1">
    <citation type="submission" date="2020-09" db="EMBL/GenBank/DDBJ databases">
        <title>De no assembly of potato wild relative species, Solanum commersonii.</title>
        <authorList>
            <person name="Cho K."/>
        </authorList>
    </citation>
    <scope>NUCLEOTIDE SEQUENCE [LARGE SCALE GENOMIC DNA]</scope>
    <source>
        <strain evidence="1">LZ3.2</strain>
        <tissue evidence="1">Leaf</tissue>
    </source>
</reference>
<keyword evidence="2" id="KW-1185">Reference proteome</keyword>
<dbReference type="EMBL" id="JACXVP010000002">
    <property type="protein sequence ID" value="KAG5621024.1"/>
    <property type="molecule type" value="Genomic_DNA"/>
</dbReference>
<dbReference type="Proteomes" id="UP000824120">
    <property type="component" value="Chromosome 2"/>
</dbReference>
<proteinExistence type="predicted"/>
<name>A0A9J6A9C3_SOLCO</name>
<evidence type="ECO:0000313" key="1">
    <source>
        <dbReference type="EMBL" id="KAG5621024.1"/>
    </source>
</evidence>
<sequence>MTKIKNIQQHVHRIRKRAWKHKIALHHFDRAIPKMEQEYLHTSLRSTRIILAIHEMKMHRIQEFFEY</sequence>